<dbReference type="Proteomes" id="UP000036771">
    <property type="component" value="Unassembled WGS sequence"/>
</dbReference>
<dbReference type="GO" id="GO:0032267">
    <property type="term" value="F:tRNA(Ile)-lysidine synthase activity"/>
    <property type="evidence" value="ECO:0007669"/>
    <property type="project" value="UniProtKB-EC"/>
</dbReference>
<dbReference type="Pfam" id="PF01171">
    <property type="entry name" value="ATP_bind_3"/>
    <property type="match status" value="1"/>
</dbReference>
<comment type="catalytic activity">
    <reaction evidence="5 6">
        <text>cytidine(34) in tRNA(Ile2) + L-lysine + ATP = lysidine(34) in tRNA(Ile2) + AMP + diphosphate + H(+)</text>
        <dbReference type="Rhea" id="RHEA:43744"/>
        <dbReference type="Rhea" id="RHEA-COMP:10625"/>
        <dbReference type="Rhea" id="RHEA-COMP:10670"/>
        <dbReference type="ChEBI" id="CHEBI:15378"/>
        <dbReference type="ChEBI" id="CHEBI:30616"/>
        <dbReference type="ChEBI" id="CHEBI:32551"/>
        <dbReference type="ChEBI" id="CHEBI:33019"/>
        <dbReference type="ChEBI" id="CHEBI:82748"/>
        <dbReference type="ChEBI" id="CHEBI:83665"/>
        <dbReference type="ChEBI" id="CHEBI:456215"/>
        <dbReference type="EC" id="6.3.4.19"/>
    </reaction>
</comment>
<name>A0A0K8MDY4_9PROT</name>
<comment type="domain">
    <text evidence="6">The N-terminal region contains the highly conserved SGGXDS motif, predicted to be a P-loop motif involved in ATP binding.</text>
</comment>
<dbReference type="GO" id="GO:0005524">
    <property type="term" value="F:ATP binding"/>
    <property type="evidence" value="ECO:0007669"/>
    <property type="project" value="UniProtKB-UniRule"/>
</dbReference>
<feature type="binding site" evidence="6">
    <location>
        <begin position="28"/>
        <end position="33"/>
    </location>
    <ligand>
        <name>ATP</name>
        <dbReference type="ChEBI" id="CHEBI:30616"/>
    </ligand>
</feature>
<dbReference type="Gene3D" id="3.40.50.620">
    <property type="entry name" value="HUPs"/>
    <property type="match status" value="1"/>
</dbReference>
<evidence type="ECO:0000256" key="5">
    <source>
        <dbReference type="ARBA" id="ARBA00048539"/>
    </source>
</evidence>
<keyword evidence="2 6" id="KW-0819">tRNA processing</keyword>
<keyword evidence="6" id="KW-0963">Cytoplasm</keyword>
<keyword evidence="4 6" id="KW-0067">ATP-binding</keyword>
<comment type="function">
    <text evidence="6">Ligates lysine onto the cytidine present at position 34 of the AUA codon-specific tRNA(Ile) that contains the anticodon CAU, in an ATP-dependent manner. Cytidine is converted to lysidine, thus changing the amino acid specificity of the tRNA from methionine to isoleucine.</text>
</comment>
<dbReference type="GO" id="GO:0006400">
    <property type="term" value="P:tRNA modification"/>
    <property type="evidence" value="ECO:0007669"/>
    <property type="project" value="UniProtKB-UniRule"/>
</dbReference>
<dbReference type="EMBL" id="BBVC01000058">
    <property type="protein sequence ID" value="GAO98423.1"/>
    <property type="molecule type" value="Genomic_DNA"/>
</dbReference>
<dbReference type="OrthoDB" id="9807403at2"/>
<evidence type="ECO:0000256" key="3">
    <source>
        <dbReference type="ARBA" id="ARBA00022741"/>
    </source>
</evidence>
<dbReference type="NCBIfam" id="TIGR02432">
    <property type="entry name" value="lysidine_TilS_N"/>
    <property type="match status" value="1"/>
</dbReference>
<dbReference type="PANTHER" id="PTHR43033:SF1">
    <property type="entry name" value="TRNA(ILE)-LYSIDINE SYNTHASE-RELATED"/>
    <property type="match status" value="1"/>
</dbReference>
<comment type="similarity">
    <text evidence="6">Belongs to the tRNA(Ile)-lysidine synthase family.</text>
</comment>
<evidence type="ECO:0000313" key="9">
    <source>
        <dbReference type="Proteomes" id="UP000036771"/>
    </source>
</evidence>
<dbReference type="EC" id="6.3.4.19" evidence="6"/>
<proteinExistence type="inferred from homology"/>
<reference evidence="8 9" key="1">
    <citation type="submission" date="2015-03" db="EMBL/GenBank/DDBJ databases">
        <title>Caedibacter varicaedens, whole genome shotgun sequence.</title>
        <authorList>
            <person name="Suzuki H."/>
            <person name="Dapper A.L."/>
            <person name="Gibson A.K."/>
            <person name="Jackson C."/>
            <person name="Lee H."/>
            <person name="Pejaver V.R."/>
            <person name="Doak T."/>
            <person name="Lynch M."/>
        </authorList>
    </citation>
    <scope>NUCLEOTIDE SEQUENCE [LARGE SCALE GENOMIC DNA]</scope>
</reference>
<keyword evidence="3 6" id="KW-0547">Nucleotide-binding</keyword>
<comment type="caution">
    <text evidence="8">The sequence shown here is derived from an EMBL/GenBank/DDBJ whole genome shotgun (WGS) entry which is preliminary data.</text>
</comment>
<sequence>MELQEAFNQALEELGPFEDKPHLAIATSGGSDSLCLVFLAWHWVRQREGTLTSLIVDHGLRPDSEAEAVQTRDLLSAHQIPAVILKWTGEKPARRIQERAREARYGLLLKWCHNHQTLHLLLGHHQDDQRETFQLRQAKKSGALGLSGMSALSETPSVRILRPLLQFSKSCLREYLTSRNIPFVEDPSNVNLKYSRTVLRKESLTFSEQAQLIAVSYDYGICRIQEEKETNQIVSQCVEIFPQGYGLLKKEHYQQLSEKQQLNVLQRCFMTFGVGHYPPRRDSLKKIRKNPEITRTLHGCLIFNYQHWIAFVREPEKIKKISLTGNAKNYRWDDRFNFSFLPEMYENFSELSLAPLEEEGWKHINKTPEGEILKTLPHPVRLGLPVLWERSRFLQLFVPISSKFTKKKNVLFILHRVIL</sequence>
<keyword evidence="1 6" id="KW-0436">Ligase</keyword>
<dbReference type="SUPFAM" id="SSF52402">
    <property type="entry name" value="Adenine nucleotide alpha hydrolases-like"/>
    <property type="match status" value="1"/>
</dbReference>
<gene>
    <name evidence="6 8" type="primary">tilS</name>
    <name evidence="8" type="ORF">Cva_01082</name>
</gene>
<dbReference type="InterPro" id="IPR014729">
    <property type="entry name" value="Rossmann-like_a/b/a_fold"/>
</dbReference>
<keyword evidence="9" id="KW-1185">Reference proteome</keyword>
<dbReference type="HAMAP" id="MF_01161">
    <property type="entry name" value="tRNA_Ile_lys_synt"/>
    <property type="match status" value="1"/>
</dbReference>
<evidence type="ECO:0000256" key="1">
    <source>
        <dbReference type="ARBA" id="ARBA00022598"/>
    </source>
</evidence>
<dbReference type="STRING" id="1629334.Cva_01082"/>
<dbReference type="CDD" id="cd01992">
    <property type="entry name" value="TilS_N"/>
    <property type="match status" value="1"/>
</dbReference>
<dbReference type="AlphaFoldDB" id="A0A0K8MDY4"/>
<dbReference type="InterPro" id="IPR012094">
    <property type="entry name" value="tRNA_Ile_lys_synt"/>
</dbReference>
<dbReference type="InterPro" id="IPR011063">
    <property type="entry name" value="TilS/TtcA_N"/>
</dbReference>
<evidence type="ECO:0000313" key="8">
    <source>
        <dbReference type="EMBL" id="GAO98423.1"/>
    </source>
</evidence>
<dbReference type="InterPro" id="IPR012795">
    <property type="entry name" value="tRNA_Ile_lys_synt_N"/>
</dbReference>
<feature type="domain" description="tRNA(Ile)-lysidine/2-thiocytidine synthase N-terminal" evidence="7">
    <location>
        <begin position="23"/>
        <end position="202"/>
    </location>
</feature>
<accession>A0A0K8MDY4</accession>
<evidence type="ECO:0000259" key="7">
    <source>
        <dbReference type="Pfam" id="PF01171"/>
    </source>
</evidence>
<comment type="subcellular location">
    <subcellularLocation>
        <location evidence="6">Cytoplasm</location>
    </subcellularLocation>
</comment>
<protein>
    <recommendedName>
        <fullName evidence="6">tRNA(Ile)-lysidine synthase</fullName>
        <ecNumber evidence="6">6.3.4.19</ecNumber>
    </recommendedName>
    <alternativeName>
        <fullName evidence="6">tRNA(Ile)-2-lysyl-cytidine synthase</fullName>
    </alternativeName>
    <alternativeName>
        <fullName evidence="6">tRNA(Ile)-lysidine synthetase</fullName>
    </alternativeName>
</protein>
<dbReference type="PANTHER" id="PTHR43033">
    <property type="entry name" value="TRNA(ILE)-LYSIDINE SYNTHASE-RELATED"/>
    <property type="match status" value="1"/>
</dbReference>
<evidence type="ECO:0000256" key="4">
    <source>
        <dbReference type="ARBA" id="ARBA00022840"/>
    </source>
</evidence>
<evidence type="ECO:0000256" key="6">
    <source>
        <dbReference type="HAMAP-Rule" id="MF_01161"/>
    </source>
</evidence>
<dbReference type="GO" id="GO:0005737">
    <property type="term" value="C:cytoplasm"/>
    <property type="evidence" value="ECO:0007669"/>
    <property type="project" value="UniProtKB-SubCell"/>
</dbReference>
<organism evidence="8 9">
    <name type="scientific">Caedimonas varicaedens</name>
    <dbReference type="NCBI Taxonomy" id="1629334"/>
    <lineage>
        <taxon>Bacteria</taxon>
        <taxon>Pseudomonadati</taxon>
        <taxon>Pseudomonadota</taxon>
        <taxon>Alphaproteobacteria</taxon>
        <taxon>Holosporales</taxon>
        <taxon>Caedimonadaceae</taxon>
        <taxon>Caedimonas</taxon>
    </lineage>
</organism>
<evidence type="ECO:0000256" key="2">
    <source>
        <dbReference type="ARBA" id="ARBA00022694"/>
    </source>
</evidence>